<sequence>MYEKLLFSRWRRLPLVLQAEVTECSLACLAMISGYYGGRESLGSLRDRYPASPSGTNLAAVMQVAEKLGLATRAVRIELDQLALLRLPCILHWDLNHFVVLKRVGKHHIDIHDPASGLRRIALSEVSSSLTGVALEVWANEQLTPGSSKGGSLFRSLVNDAPGIRSMLLTSLGMAFVIEALMLASPWFLQFVIDFDGAGANVELLAKLAIGFGFIVLLQQCLTAVRGWLILKTSAALNMEWRSNIFRHLLQLPATYFERRHFGDVVSRFGAVDEIQKAVTVSLVEVVLDGAMALLTLAAMFACGGALAWIALGAAGIYTGIRAATNARLSRAAAEEVVHAAHQHSNFLETIRAARTVKLFQREQQRRGAWATHFARQLNARLDIARIQLSARLSSGILIGLGSVATVWAGATGNAGESISAGALVTLIAYKMQFDNRITALVDKMADMRLLRVHFDRVSDIVDAQPEPDARAQVQGVASTSVVLRNVRFRYHASLPFVLDGVTLDVRQGECVAVVGPSGCGKSTLLGLIAGLHAPESGTVEIGGVDATQLGNAQRRSLIGTVFQEDHLFEGSIAENISCFDDATDMAWVEEVARMASVHEDIQAMPMRYRSRVGDMGSALSGGQKQRILLARALYKRPGILLLDEATSHLDARRESAVNKAVRDLAITRIIVAHRSETIASADRVIAIAGGRIALDGPAAVETPCGVGERG</sequence>
<evidence type="ECO:0000256" key="3">
    <source>
        <dbReference type="ARBA" id="ARBA00022692"/>
    </source>
</evidence>
<dbReference type="EMBL" id="JBHRVV010000001">
    <property type="protein sequence ID" value="MFC3459775.1"/>
    <property type="molecule type" value="Genomic_DNA"/>
</dbReference>
<dbReference type="SUPFAM" id="SSF90123">
    <property type="entry name" value="ABC transporter transmembrane region"/>
    <property type="match status" value="1"/>
</dbReference>
<feature type="transmembrane region" description="Helical" evidence="8">
    <location>
        <begin position="208"/>
        <end position="229"/>
    </location>
</feature>
<dbReference type="Pfam" id="PF00005">
    <property type="entry name" value="ABC_tran"/>
    <property type="match status" value="1"/>
</dbReference>
<dbReference type="Pfam" id="PF00664">
    <property type="entry name" value="ABC_membrane"/>
    <property type="match status" value="1"/>
</dbReference>
<dbReference type="Gene3D" id="3.40.50.300">
    <property type="entry name" value="P-loop containing nucleotide triphosphate hydrolases"/>
    <property type="match status" value="1"/>
</dbReference>
<dbReference type="CDD" id="cd18567">
    <property type="entry name" value="ABC_6TM_CvaB_RaxB_like"/>
    <property type="match status" value="1"/>
</dbReference>
<comment type="subcellular location">
    <subcellularLocation>
        <location evidence="1">Cell membrane</location>
        <topology evidence="1">Multi-pass membrane protein</topology>
    </subcellularLocation>
</comment>
<evidence type="ECO:0000256" key="8">
    <source>
        <dbReference type="SAM" id="Phobius"/>
    </source>
</evidence>
<dbReference type="PROSITE" id="PS00211">
    <property type="entry name" value="ABC_TRANSPORTER_1"/>
    <property type="match status" value="1"/>
</dbReference>
<keyword evidence="3 8" id="KW-0812">Transmembrane</keyword>
<dbReference type="PANTHER" id="PTHR24221:SF606">
    <property type="entry name" value="COLICIN V SECRETION-PROCESSING ATP-BINDING PROTEIN"/>
    <property type="match status" value="1"/>
</dbReference>
<evidence type="ECO:0000256" key="4">
    <source>
        <dbReference type="ARBA" id="ARBA00022741"/>
    </source>
</evidence>
<dbReference type="PROSITE" id="PS50893">
    <property type="entry name" value="ABC_TRANSPORTER_2"/>
    <property type="match status" value="1"/>
</dbReference>
<keyword evidence="5" id="KW-0067">ATP-binding</keyword>
<evidence type="ECO:0000256" key="6">
    <source>
        <dbReference type="ARBA" id="ARBA00022989"/>
    </source>
</evidence>
<dbReference type="InterPro" id="IPR011527">
    <property type="entry name" value="ABC1_TM_dom"/>
</dbReference>
<dbReference type="InterPro" id="IPR003593">
    <property type="entry name" value="AAA+_ATPase"/>
</dbReference>
<evidence type="ECO:0000256" key="5">
    <source>
        <dbReference type="ARBA" id="ARBA00022840"/>
    </source>
</evidence>
<dbReference type="Proteomes" id="UP001595665">
    <property type="component" value="Unassembled WGS sequence"/>
</dbReference>
<dbReference type="Gene3D" id="3.90.70.10">
    <property type="entry name" value="Cysteine proteinases"/>
    <property type="match status" value="1"/>
</dbReference>
<feature type="domain" description="ABC transporter" evidence="9">
    <location>
        <begin position="482"/>
        <end position="710"/>
    </location>
</feature>
<feature type="transmembrane region" description="Helical" evidence="8">
    <location>
        <begin position="167"/>
        <end position="188"/>
    </location>
</feature>
<evidence type="ECO:0000256" key="2">
    <source>
        <dbReference type="ARBA" id="ARBA00022475"/>
    </source>
</evidence>
<reference evidence="13" key="1">
    <citation type="journal article" date="2019" name="Int. J. Syst. Evol. Microbiol.">
        <title>The Global Catalogue of Microorganisms (GCM) 10K type strain sequencing project: providing services to taxonomists for standard genome sequencing and annotation.</title>
        <authorList>
            <consortium name="The Broad Institute Genomics Platform"/>
            <consortium name="The Broad Institute Genome Sequencing Center for Infectious Disease"/>
            <person name="Wu L."/>
            <person name="Ma J."/>
        </authorList>
    </citation>
    <scope>NUCLEOTIDE SEQUENCE [LARGE SCALE GENOMIC DNA]</scope>
    <source>
        <strain evidence="13">CCM 7480</strain>
    </source>
</reference>
<evidence type="ECO:0000256" key="7">
    <source>
        <dbReference type="ARBA" id="ARBA00023136"/>
    </source>
</evidence>
<feature type="domain" description="Peptidase C39" evidence="11">
    <location>
        <begin position="18"/>
        <end position="137"/>
    </location>
</feature>
<evidence type="ECO:0000259" key="10">
    <source>
        <dbReference type="PROSITE" id="PS50929"/>
    </source>
</evidence>
<dbReference type="InterPro" id="IPR005074">
    <property type="entry name" value="Peptidase_C39"/>
</dbReference>
<keyword evidence="7 8" id="KW-0472">Membrane</keyword>
<evidence type="ECO:0000256" key="1">
    <source>
        <dbReference type="ARBA" id="ARBA00004651"/>
    </source>
</evidence>
<dbReference type="Gene3D" id="1.20.1560.10">
    <property type="entry name" value="ABC transporter type 1, transmembrane domain"/>
    <property type="match status" value="1"/>
</dbReference>
<dbReference type="SUPFAM" id="SSF52540">
    <property type="entry name" value="P-loop containing nucleoside triphosphate hydrolases"/>
    <property type="match status" value="1"/>
</dbReference>
<keyword evidence="2" id="KW-1003">Cell membrane</keyword>
<evidence type="ECO:0000313" key="12">
    <source>
        <dbReference type="EMBL" id="MFC3459775.1"/>
    </source>
</evidence>
<evidence type="ECO:0000313" key="13">
    <source>
        <dbReference type="Proteomes" id="UP001595665"/>
    </source>
</evidence>
<dbReference type="InterPro" id="IPR036640">
    <property type="entry name" value="ABC1_TM_sf"/>
</dbReference>
<dbReference type="InterPro" id="IPR003439">
    <property type="entry name" value="ABC_transporter-like_ATP-bd"/>
</dbReference>
<dbReference type="Pfam" id="PF03412">
    <property type="entry name" value="Peptidase_C39"/>
    <property type="match status" value="1"/>
</dbReference>
<organism evidence="12 13">
    <name type="scientific">Massilia haematophila</name>
    <dbReference type="NCBI Taxonomy" id="457923"/>
    <lineage>
        <taxon>Bacteria</taxon>
        <taxon>Pseudomonadati</taxon>
        <taxon>Pseudomonadota</taxon>
        <taxon>Betaproteobacteria</taxon>
        <taxon>Burkholderiales</taxon>
        <taxon>Oxalobacteraceae</taxon>
        <taxon>Telluria group</taxon>
        <taxon>Massilia</taxon>
    </lineage>
</organism>
<dbReference type="PROSITE" id="PS50990">
    <property type="entry name" value="PEPTIDASE_C39"/>
    <property type="match status" value="1"/>
</dbReference>
<keyword evidence="6 8" id="KW-1133">Transmembrane helix</keyword>
<proteinExistence type="predicted"/>
<dbReference type="PROSITE" id="PS50929">
    <property type="entry name" value="ABC_TM1F"/>
    <property type="match status" value="1"/>
</dbReference>
<comment type="caution">
    <text evidence="12">The sequence shown here is derived from an EMBL/GenBank/DDBJ whole genome shotgun (WGS) entry which is preliminary data.</text>
</comment>
<dbReference type="InterPro" id="IPR027417">
    <property type="entry name" value="P-loop_NTPase"/>
</dbReference>
<gene>
    <name evidence="12" type="ORF">ACFOPH_16190</name>
</gene>
<feature type="transmembrane region" description="Helical" evidence="8">
    <location>
        <begin position="292"/>
        <end position="318"/>
    </location>
</feature>
<dbReference type="RefSeq" id="WP_379736405.1">
    <property type="nucleotide sequence ID" value="NZ_JBHRVV010000001.1"/>
</dbReference>
<accession>A0ABV7PNP6</accession>
<dbReference type="PANTHER" id="PTHR24221">
    <property type="entry name" value="ATP-BINDING CASSETTE SUB-FAMILY B"/>
    <property type="match status" value="1"/>
</dbReference>
<evidence type="ECO:0000259" key="11">
    <source>
        <dbReference type="PROSITE" id="PS50990"/>
    </source>
</evidence>
<dbReference type="InterPro" id="IPR017871">
    <property type="entry name" value="ABC_transporter-like_CS"/>
</dbReference>
<dbReference type="InterPro" id="IPR039421">
    <property type="entry name" value="Type_1_exporter"/>
</dbReference>
<protein>
    <submittedName>
        <fullName evidence="12">Peptidase domain-containing ABC transporter</fullName>
    </submittedName>
</protein>
<dbReference type="SMART" id="SM00382">
    <property type="entry name" value="AAA"/>
    <property type="match status" value="1"/>
</dbReference>
<feature type="domain" description="ABC transmembrane type-1" evidence="10">
    <location>
        <begin position="169"/>
        <end position="450"/>
    </location>
</feature>
<name>A0ABV7PNP6_9BURK</name>
<keyword evidence="13" id="KW-1185">Reference proteome</keyword>
<keyword evidence="4" id="KW-0547">Nucleotide-binding</keyword>
<evidence type="ECO:0000259" key="9">
    <source>
        <dbReference type="PROSITE" id="PS50893"/>
    </source>
</evidence>